<protein>
    <submittedName>
        <fullName evidence="1">Uncharacterized protein</fullName>
    </submittedName>
</protein>
<keyword evidence="2" id="KW-1185">Reference proteome</keyword>
<sequence>MKMPPSLFKSLEVMQLTGCDKLGKVDGLFQLEAIKSFQTDIINAFGFLDLESMEKIEVELCNNLTLARKRGHIQGLCEFGIFSIFLPGSNMPASFSNIDKMPASVSLEEICHNMKGVKVCISYAIMVNVLTNVLLKTFQVSLDVSTVYKPPIGHESSYRQKVETQTTSMMLGLERLETVD</sequence>
<proteinExistence type="predicted"/>
<dbReference type="EMBL" id="CM037152">
    <property type="protein sequence ID" value="KAH7832956.1"/>
    <property type="molecule type" value="Genomic_DNA"/>
</dbReference>
<gene>
    <name evidence="1" type="ORF">Vadar_001742</name>
</gene>
<organism evidence="1 2">
    <name type="scientific">Vaccinium darrowii</name>
    <dbReference type="NCBI Taxonomy" id="229202"/>
    <lineage>
        <taxon>Eukaryota</taxon>
        <taxon>Viridiplantae</taxon>
        <taxon>Streptophyta</taxon>
        <taxon>Embryophyta</taxon>
        <taxon>Tracheophyta</taxon>
        <taxon>Spermatophyta</taxon>
        <taxon>Magnoliopsida</taxon>
        <taxon>eudicotyledons</taxon>
        <taxon>Gunneridae</taxon>
        <taxon>Pentapetalae</taxon>
        <taxon>asterids</taxon>
        <taxon>Ericales</taxon>
        <taxon>Ericaceae</taxon>
        <taxon>Vaccinioideae</taxon>
        <taxon>Vaccinieae</taxon>
        <taxon>Vaccinium</taxon>
    </lineage>
</organism>
<comment type="caution">
    <text evidence="1">The sequence shown here is derived from an EMBL/GenBank/DDBJ whole genome shotgun (WGS) entry which is preliminary data.</text>
</comment>
<reference evidence="1 2" key="1">
    <citation type="journal article" date="2021" name="Hortic Res">
        <title>High-quality reference genome and annotation aids understanding of berry development for evergreen blueberry (Vaccinium darrowii).</title>
        <authorList>
            <person name="Yu J."/>
            <person name="Hulse-Kemp A.M."/>
            <person name="Babiker E."/>
            <person name="Staton M."/>
        </authorList>
    </citation>
    <scope>NUCLEOTIDE SEQUENCE [LARGE SCALE GENOMIC DNA]</scope>
    <source>
        <strain evidence="2">cv. NJ 8807/NJ 8810</strain>
        <tissue evidence="1">Young leaf</tissue>
    </source>
</reference>
<accession>A0ACB7WX54</accession>
<evidence type="ECO:0000313" key="2">
    <source>
        <dbReference type="Proteomes" id="UP000828048"/>
    </source>
</evidence>
<evidence type="ECO:0000313" key="1">
    <source>
        <dbReference type="EMBL" id="KAH7832956.1"/>
    </source>
</evidence>
<name>A0ACB7WX54_9ERIC</name>
<dbReference type="Proteomes" id="UP000828048">
    <property type="component" value="Chromosome 2"/>
</dbReference>